<feature type="transmembrane region" description="Helical" evidence="1">
    <location>
        <begin position="101"/>
        <end position="123"/>
    </location>
</feature>
<keyword evidence="3" id="KW-1185">Reference proteome</keyword>
<sequence>MKLKNKNTGKFIGVATISGILTFAIACGLWYMVSGVNWLDFWGILVSIISFWIIGALIAWLIVPDRKNYLLSVAAYLSTIGVNFIIAAFDLLNGEPSINGWIVLFAIGFAIISIPGAILLNLVTTRILK</sequence>
<keyword evidence="1" id="KW-1133">Transmembrane helix</keyword>
<feature type="transmembrane region" description="Helical" evidence="1">
    <location>
        <begin position="39"/>
        <end position="62"/>
    </location>
</feature>
<feature type="transmembrane region" description="Helical" evidence="1">
    <location>
        <begin position="69"/>
        <end position="89"/>
    </location>
</feature>
<evidence type="ECO:0000313" key="2">
    <source>
        <dbReference type="EMBL" id="QCD42576.1"/>
    </source>
</evidence>
<keyword evidence="1" id="KW-0812">Transmembrane</keyword>
<organism evidence="2 3">
    <name type="scientific">Duncaniella dubosii</name>
    <dbReference type="NCBI Taxonomy" id="2518971"/>
    <lineage>
        <taxon>Bacteria</taxon>
        <taxon>Pseudomonadati</taxon>
        <taxon>Bacteroidota</taxon>
        <taxon>Bacteroidia</taxon>
        <taxon>Bacteroidales</taxon>
        <taxon>Muribaculaceae</taxon>
        <taxon>Duncaniella</taxon>
    </lineage>
</organism>
<dbReference type="Proteomes" id="UP000297149">
    <property type="component" value="Chromosome"/>
</dbReference>
<dbReference type="EMBL" id="CP039396">
    <property type="protein sequence ID" value="QCD42576.1"/>
    <property type="molecule type" value="Genomic_DNA"/>
</dbReference>
<gene>
    <name evidence="2" type="ORF">E7747_09975</name>
</gene>
<feature type="transmembrane region" description="Helical" evidence="1">
    <location>
        <begin position="12"/>
        <end position="33"/>
    </location>
</feature>
<evidence type="ECO:0000256" key="1">
    <source>
        <dbReference type="SAM" id="Phobius"/>
    </source>
</evidence>
<proteinExistence type="predicted"/>
<name>A0A4P7W3I1_9BACT</name>
<dbReference type="RefSeq" id="WP_136415728.1">
    <property type="nucleotide sequence ID" value="NZ_CP039396.1"/>
</dbReference>
<accession>A0A4P7W3I1</accession>
<keyword evidence="1" id="KW-0472">Membrane</keyword>
<reference evidence="3" key="1">
    <citation type="submission" date="2019-02" db="EMBL/GenBank/DDBJ databases">
        <title>Isolation and identification of novel species under the genus Muribaculum.</title>
        <authorList>
            <person name="Miyake S."/>
            <person name="Ding Y."/>
            <person name="Low A."/>
            <person name="Soh M."/>
            <person name="Seedorf H."/>
        </authorList>
    </citation>
    <scope>NUCLEOTIDE SEQUENCE [LARGE SCALE GENOMIC DNA]</scope>
    <source>
        <strain evidence="3">H5</strain>
    </source>
</reference>
<dbReference type="AlphaFoldDB" id="A0A4P7W3I1"/>
<protein>
    <submittedName>
        <fullName evidence="2">Uncharacterized protein</fullName>
    </submittedName>
</protein>
<dbReference type="KEGG" id="ddb:E7747_09975"/>
<dbReference type="PROSITE" id="PS51257">
    <property type="entry name" value="PROKAR_LIPOPROTEIN"/>
    <property type="match status" value="1"/>
</dbReference>
<evidence type="ECO:0000313" key="3">
    <source>
        <dbReference type="Proteomes" id="UP000297149"/>
    </source>
</evidence>